<feature type="transmembrane region" description="Helical" evidence="8">
    <location>
        <begin position="225"/>
        <end position="244"/>
    </location>
</feature>
<dbReference type="PANTHER" id="PTHR13929:SF0">
    <property type="entry name" value="UBIA PRENYLTRANSFERASE DOMAIN-CONTAINING PROTEIN 1"/>
    <property type="match status" value="1"/>
</dbReference>
<comment type="pathway">
    <text evidence="8">Quinol/quinone metabolism; menaquinone biosynthesis; menaquinol from 1,4-dihydroxy-2-naphthoate: step 1/2.</text>
</comment>
<reference evidence="11" key="1">
    <citation type="submission" date="2016-11" db="EMBL/GenBank/DDBJ databases">
        <authorList>
            <person name="Varghese N."/>
            <person name="Submissions S."/>
        </authorList>
    </citation>
    <scope>NUCLEOTIDE SEQUENCE [LARGE SCALE GENOMIC DNA]</scope>
    <source>
        <strain evidence="11">DSM 27370</strain>
    </source>
</reference>
<evidence type="ECO:0000256" key="9">
    <source>
        <dbReference type="NCBIfam" id="TIGR00751"/>
    </source>
</evidence>
<keyword evidence="5 8" id="KW-0812">Transmembrane</keyword>
<evidence type="ECO:0000256" key="4">
    <source>
        <dbReference type="ARBA" id="ARBA00022679"/>
    </source>
</evidence>
<dbReference type="GO" id="GO:0046428">
    <property type="term" value="F:1,4-dihydroxy-2-naphthoate polyprenyltransferase activity"/>
    <property type="evidence" value="ECO:0007669"/>
    <property type="project" value="UniProtKB-UniRule"/>
</dbReference>
<dbReference type="Pfam" id="PF01040">
    <property type="entry name" value="UbiA"/>
    <property type="match status" value="1"/>
</dbReference>
<feature type="transmembrane region" description="Helical" evidence="8">
    <location>
        <begin position="36"/>
        <end position="54"/>
    </location>
</feature>
<feature type="transmembrane region" description="Helical" evidence="8">
    <location>
        <begin position="119"/>
        <end position="139"/>
    </location>
</feature>
<evidence type="ECO:0000256" key="2">
    <source>
        <dbReference type="ARBA" id="ARBA00022428"/>
    </source>
</evidence>
<dbReference type="RefSeq" id="WP_062183315.1">
    <property type="nucleotide sequence ID" value="NZ_BBXL01000020.1"/>
</dbReference>
<dbReference type="InterPro" id="IPR004657">
    <property type="entry name" value="MenA"/>
</dbReference>
<evidence type="ECO:0000313" key="11">
    <source>
        <dbReference type="Proteomes" id="UP000184480"/>
    </source>
</evidence>
<evidence type="ECO:0000256" key="7">
    <source>
        <dbReference type="ARBA" id="ARBA00023136"/>
    </source>
</evidence>
<evidence type="ECO:0000256" key="3">
    <source>
        <dbReference type="ARBA" id="ARBA00022475"/>
    </source>
</evidence>
<dbReference type="UniPathway" id="UPA00079">
    <property type="reaction ID" value="UER00168"/>
</dbReference>
<dbReference type="EMBL" id="FQUC01000015">
    <property type="protein sequence ID" value="SHG08921.1"/>
    <property type="molecule type" value="Genomic_DNA"/>
</dbReference>
<dbReference type="STRING" id="1346286.SAMN05444362_11527"/>
<keyword evidence="7 8" id="KW-0472">Membrane</keyword>
<dbReference type="OrthoDB" id="9767568at2"/>
<comment type="function">
    <text evidence="8">Conversion of 1,4-dihydroxy-2-naphthoate (DHNA) to demethylmenaquinone (DMK).</text>
</comment>
<comment type="similarity">
    <text evidence="8">Belongs to the MenA family. Type 1 subfamily.</text>
</comment>
<evidence type="ECO:0000256" key="1">
    <source>
        <dbReference type="ARBA" id="ARBA00004141"/>
    </source>
</evidence>
<dbReference type="EC" id="2.5.1.74" evidence="8 9"/>
<dbReference type="GO" id="GO:0005886">
    <property type="term" value="C:plasma membrane"/>
    <property type="evidence" value="ECO:0007669"/>
    <property type="project" value="UniProtKB-SubCell"/>
</dbReference>
<evidence type="ECO:0000313" key="10">
    <source>
        <dbReference type="EMBL" id="SHG08921.1"/>
    </source>
</evidence>
<feature type="transmembrane region" description="Helical" evidence="8">
    <location>
        <begin position="250"/>
        <end position="268"/>
    </location>
</feature>
<protein>
    <recommendedName>
        <fullName evidence="8 9">1,4-dihydroxy-2-naphthoate octaprenyltransferase</fullName>
        <shortName evidence="8">DHNA-octaprenyltransferase</shortName>
        <ecNumber evidence="8 9">2.5.1.74</ecNumber>
    </recommendedName>
</protein>
<organism evidence="10 11">
    <name type="scientific">Dysgonomonas macrotermitis</name>
    <dbReference type="NCBI Taxonomy" id="1346286"/>
    <lineage>
        <taxon>Bacteria</taxon>
        <taxon>Pseudomonadati</taxon>
        <taxon>Bacteroidota</taxon>
        <taxon>Bacteroidia</taxon>
        <taxon>Bacteroidales</taxon>
        <taxon>Dysgonomonadaceae</taxon>
        <taxon>Dysgonomonas</taxon>
    </lineage>
</organism>
<keyword evidence="6 8" id="KW-1133">Transmembrane helix</keyword>
<dbReference type="PANTHER" id="PTHR13929">
    <property type="entry name" value="1,4-DIHYDROXY-2-NAPHTHOATE OCTAPRENYLTRANSFERASE"/>
    <property type="match status" value="1"/>
</dbReference>
<evidence type="ECO:0000256" key="5">
    <source>
        <dbReference type="ARBA" id="ARBA00022692"/>
    </source>
</evidence>
<dbReference type="Proteomes" id="UP000184480">
    <property type="component" value="Unassembled WGS sequence"/>
</dbReference>
<dbReference type="InterPro" id="IPR026046">
    <property type="entry name" value="UBIAD1"/>
</dbReference>
<dbReference type="NCBIfam" id="TIGR00751">
    <property type="entry name" value="menA"/>
    <property type="match status" value="1"/>
</dbReference>
<dbReference type="CDD" id="cd13962">
    <property type="entry name" value="PT_UbiA_UBIAD1"/>
    <property type="match status" value="1"/>
</dbReference>
<gene>
    <name evidence="8" type="primary">menA</name>
    <name evidence="10" type="ORF">SAMN05444362_11527</name>
</gene>
<keyword evidence="11" id="KW-1185">Reference proteome</keyword>
<dbReference type="AlphaFoldDB" id="A0A1M5GYY3"/>
<dbReference type="HAMAP" id="MF_01937">
    <property type="entry name" value="MenA_1"/>
    <property type="match status" value="1"/>
</dbReference>
<proteinExistence type="inferred from homology"/>
<evidence type="ECO:0000256" key="8">
    <source>
        <dbReference type="HAMAP-Rule" id="MF_01937"/>
    </source>
</evidence>
<dbReference type="GO" id="GO:0009234">
    <property type="term" value="P:menaquinone biosynthetic process"/>
    <property type="evidence" value="ECO:0007669"/>
    <property type="project" value="UniProtKB-UniRule"/>
</dbReference>
<evidence type="ECO:0000256" key="6">
    <source>
        <dbReference type="ARBA" id="ARBA00022989"/>
    </source>
</evidence>
<keyword evidence="3 8" id="KW-1003">Cell membrane</keyword>
<feature type="transmembrane region" description="Helical" evidence="8">
    <location>
        <begin position="94"/>
        <end position="113"/>
    </location>
</feature>
<keyword evidence="2 8" id="KW-0474">Menaquinone biosynthesis</keyword>
<dbReference type="InterPro" id="IPR000537">
    <property type="entry name" value="UbiA_prenyltransferase"/>
</dbReference>
<feature type="transmembrane region" description="Helical" evidence="8">
    <location>
        <begin position="178"/>
        <end position="197"/>
    </location>
</feature>
<comment type="catalytic activity">
    <reaction evidence="8">
        <text>an all-trans-polyprenyl diphosphate + 1,4-dihydroxy-2-naphthoate + H(+) = a 2-demethylmenaquinol + CO2 + diphosphate</text>
        <dbReference type="Rhea" id="RHEA:26478"/>
        <dbReference type="Rhea" id="RHEA-COMP:9563"/>
        <dbReference type="Rhea" id="RHEA-COMP:9564"/>
        <dbReference type="ChEBI" id="CHEBI:11173"/>
        <dbReference type="ChEBI" id="CHEBI:15378"/>
        <dbReference type="ChEBI" id="CHEBI:16526"/>
        <dbReference type="ChEBI" id="CHEBI:33019"/>
        <dbReference type="ChEBI" id="CHEBI:55437"/>
        <dbReference type="ChEBI" id="CHEBI:58914"/>
        <dbReference type="EC" id="2.5.1.74"/>
    </reaction>
</comment>
<sequence>MASIKTWISALRPRTLFLAIATTICGNGMAYSTGHFSISVCLLTMLTATLLQLLSNLANDLGDYQQGTDITGGRVGPTRTVQSGAISPELMKRAILITILLSCIVGASLIYIASQFMPITYILLFFILGGASIIAAIKYTAGKNPYGYKGFGDIFSFIFFGLVAIVGTFFLNVQQLTFQPWLPAIGMGLFTVAVLNINNMRDMENDCVSGKMTLAIRFGRKGSRIYHAALTFLGISCFIVYGCFYCSEWYQYLYIIFFIPFLIILRNILATKVDAQLDPYLKYTSMASFVLSVVFAVCINL</sequence>
<dbReference type="Gene3D" id="1.20.120.1780">
    <property type="entry name" value="UbiA prenyltransferase"/>
    <property type="match status" value="1"/>
</dbReference>
<feature type="transmembrane region" description="Helical" evidence="8">
    <location>
        <begin position="280"/>
        <end position="299"/>
    </location>
</feature>
<dbReference type="GO" id="GO:0042371">
    <property type="term" value="P:vitamin K biosynthetic process"/>
    <property type="evidence" value="ECO:0007669"/>
    <property type="project" value="TreeGrafter"/>
</dbReference>
<feature type="transmembrane region" description="Helical" evidence="8">
    <location>
        <begin position="151"/>
        <end position="172"/>
    </location>
</feature>
<comment type="subcellular location">
    <subcellularLocation>
        <location evidence="8">Cell membrane</location>
        <topology evidence="8">Multi-pass membrane protein</topology>
    </subcellularLocation>
    <subcellularLocation>
        <location evidence="1">Membrane</location>
        <topology evidence="1">Multi-pass membrane protein</topology>
    </subcellularLocation>
</comment>
<dbReference type="PIRSF" id="PIRSF005355">
    <property type="entry name" value="UBIAD1"/>
    <property type="match status" value="1"/>
</dbReference>
<keyword evidence="4 8" id="KW-0808">Transferase</keyword>
<accession>A0A1M5GYY3</accession>
<name>A0A1M5GYY3_9BACT</name>